<dbReference type="OrthoDB" id="9790390at2"/>
<evidence type="ECO:0000259" key="8">
    <source>
        <dbReference type="PROSITE" id="PS51352"/>
    </source>
</evidence>
<feature type="domain" description="Thioredoxin" evidence="8">
    <location>
        <begin position="1"/>
        <end position="98"/>
    </location>
</feature>
<dbReference type="RefSeq" id="WP_073221949.1">
    <property type="nucleotide sequence ID" value="NZ_FNNS01000037.1"/>
</dbReference>
<dbReference type="InterPro" id="IPR036249">
    <property type="entry name" value="Thioredoxin-like_sf"/>
</dbReference>
<dbReference type="PROSITE" id="PS51352">
    <property type="entry name" value="THIOREDOXIN_2"/>
    <property type="match status" value="1"/>
</dbReference>
<evidence type="ECO:0000256" key="6">
    <source>
        <dbReference type="NCBIfam" id="TIGR01068"/>
    </source>
</evidence>
<dbReference type="PANTHER" id="PTHR45663:SF11">
    <property type="entry name" value="GEO12009P1"/>
    <property type="match status" value="1"/>
</dbReference>
<dbReference type="NCBIfam" id="TIGR01068">
    <property type="entry name" value="thioredoxin"/>
    <property type="match status" value="1"/>
</dbReference>
<dbReference type="STRING" id="797419.SAMN05216556_13713"/>
<reference evidence="10" key="1">
    <citation type="submission" date="2016-11" db="EMBL/GenBank/DDBJ databases">
        <authorList>
            <person name="Varghese N."/>
            <person name="Submissions S."/>
        </authorList>
    </citation>
    <scope>NUCLEOTIDE SEQUENCE [LARGE SCALE GENOMIC DNA]</scope>
    <source>
        <strain evidence="10">DSM 26349</strain>
    </source>
</reference>
<organism evidence="9 10">
    <name type="scientific">Aequorivita viscosa</name>
    <dbReference type="NCBI Taxonomy" id="797419"/>
    <lineage>
        <taxon>Bacteria</taxon>
        <taxon>Pseudomonadati</taxon>
        <taxon>Bacteroidota</taxon>
        <taxon>Flavobacteriia</taxon>
        <taxon>Flavobacteriales</taxon>
        <taxon>Flavobacteriaceae</taxon>
        <taxon>Aequorivita</taxon>
    </lineage>
</organism>
<accession>A0A1M6NYE8</accession>
<protein>
    <recommendedName>
        <fullName evidence="6 7">Thioredoxin</fullName>
    </recommendedName>
</protein>
<keyword evidence="2" id="KW-0813">Transport</keyword>
<gene>
    <name evidence="9" type="ORF">SAMN04487908_14013</name>
</gene>
<dbReference type="GO" id="GO:0005829">
    <property type="term" value="C:cytosol"/>
    <property type="evidence" value="ECO:0007669"/>
    <property type="project" value="TreeGrafter"/>
</dbReference>
<sequence>MKYHEIINSDTPVLVDFFTDWYGPCKLLSPILTEVKNEIGDIVKFVKVDVYKDQSLATKLEVCSVPSMILFKNGKQVWKRCGALQKNEIIALINEHTNNETESVYRPDFT</sequence>
<dbReference type="SUPFAM" id="SSF52833">
    <property type="entry name" value="Thioredoxin-like"/>
    <property type="match status" value="1"/>
</dbReference>
<evidence type="ECO:0000313" key="9">
    <source>
        <dbReference type="EMBL" id="SHK00716.1"/>
    </source>
</evidence>
<evidence type="ECO:0000256" key="4">
    <source>
        <dbReference type="ARBA" id="ARBA00023157"/>
    </source>
</evidence>
<evidence type="ECO:0000256" key="2">
    <source>
        <dbReference type="ARBA" id="ARBA00022448"/>
    </source>
</evidence>
<keyword evidence="4" id="KW-1015">Disulfide bond</keyword>
<evidence type="ECO:0000256" key="5">
    <source>
        <dbReference type="ARBA" id="ARBA00023284"/>
    </source>
</evidence>
<dbReference type="InterPro" id="IPR013766">
    <property type="entry name" value="Thioredoxin_domain"/>
</dbReference>
<evidence type="ECO:0000256" key="1">
    <source>
        <dbReference type="ARBA" id="ARBA00008987"/>
    </source>
</evidence>
<dbReference type="EMBL" id="FQYV01000040">
    <property type="protein sequence ID" value="SHK00716.1"/>
    <property type="molecule type" value="Genomic_DNA"/>
</dbReference>
<dbReference type="InterPro" id="IPR005746">
    <property type="entry name" value="Thioredoxin"/>
</dbReference>
<dbReference type="GO" id="GO:0045454">
    <property type="term" value="P:cell redox homeostasis"/>
    <property type="evidence" value="ECO:0007669"/>
    <property type="project" value="TreeGrafter"/>
</dbReference>
<dbReference type="PANTHER" id="PTHR45663">
    <property type="entry name" value="GEO12009P1"/>
    <property type="match status" value="1"/>
</dbReference>
<evidence type="ECO:0000256" key="7">
    <source>
        <dbReference type="PIRNR" id="PIRNR000077"/>
    </source>
</evidence>
<dbReference type="CDD" id="cd02947">
    <property type="entry name" value="TRX_family"/>
    <property type="match status" value="1"/>
</dbReference>
<dbReference type="PRINTS" id="PR00421">
    <property type="entry name" value="THIOREDOXIN"/>
</dbReference>
<dbReference type="PIRSF" id="PIRSF000077">
    <property type="entry name" value="Thioredoxin"/>
    <property type="match status" value="1"/>
</dbReference>
<evidence type="ECO:0000256" key="3">
    <source>
        <dbReference type="ARBA" id="ARBA00022982"/>
    </source>
</evidence>
<name>A0A1M6NYE8_9FLAO</name>
<keyword evidence="10" id="KW-1185">Reference proteome</keyword>
<dbReference type="Gene3D" id="3.40.30.10">
    <property type="entry name" value="Glutaredoxin"/>
    <property type="match status" value="1"/>
</dbReference>
<proteinExistence type="inferred from homology"/>
<dbReference type="AlphaFoldDB" id="A0A1M6NYE8"/>
<comment type="similarity">
    <text evidence="1 7">Belongs to the thioredoxin family.</text>
</comment>
<dbReference type="Proteomes" id="UP000184172">
    <property type="component" value="Unassembled WGS sequence"/>
</dbReference>
<dbReference type="Pfam" id="PF00085">
    <property type="entry name" value="Thioredoxin"/>
    <property type="match status" value="1"/>
</dbReference>
<keyword evidence="5" id="KW-0676">Redox-active center</keyword>
<dbReference type="GO" id="GO:0015035">
    <property type="term" value="F:protein-disulfide reductase activity"/>
    <property type="evidence" value="ECO:0007669"/>
    <property type="project" value="UniProtKB-UniRule"/>
</dbReference>
<keyword evidence="3" id="KW-0249">Electron transport</keyword>
<evidence type="ECO:0000313" key="10">
    <source>
        <dbReference type="Proteomes" id="UP000184172"/>
    </source>
</evidence>